<dbReference type="Proteomes" id="UP000717515">
    <property type="component" value="Unassembled WGS sequence"/>
</dbReference>
<feature type="region of interest" description="Disordered" evidence="1">
    <location>
        <begin position="272"/>
        <end position="303"/>
    </location>
</feature>
<dbReference type="AlphaFoldDB" id="A0A9P7ZXB5"/>
<comment type="caution">
    <text evidence="3">The sequence shown here is derived from an EMBL/GenBank/DDBJ whole genome shotgun (WGS) entry which is preliminary data.</text>
</comment>
<accession>A0A9P7ZXB5</accession>
<evidence type="ECO:0000256" key="1">
    <source>
        <dbReference type="SAM" id="MobiDB-lite"/>
    </source>
</evidence>
<organism evidence="3 4">
    <name type="scientific">Mortierella alpina</name>
    <name type="common">Oleaginous fungus</name>
    <name type="synonym">Mortierella renispora</name>
    <dbReference type="NCBI Taxonomy" id="64518"/>
    <lineage>
        <taxon>Eukaryota</taxon>
        <taxon>Fungi</taxon>
        <taxon>Fungi incertae sedis</taxon>
        <taxon>Mucoromycota</taxon>
        <taxon>Mortierellomycotina</taxon>
        <taxon>Mortierellomycetes</taxon>
        <taxon>Mortierellales</taxon>
        <taxon>Mortierellaceae</taxon>
        <taxon>Mortierella</taxon>
    </lineage>
</organism>
<feature type="compositionally biased region" description="Polar residues" evidence="1">
    <location>
        <begin position="272"/>
        <end position="297"/>
    </location>
</feature>
<proteinExistence type="predicted"/>
<evidence type="ECO:0000313" key="4">
    <source>
        <dbReference type="Proteomes" id="UP000717515"/>
    </source>
</evidence>
<name>A0A9P7ZXB5_MORAP</name>
<dbReference type="EMBL" id="JAIFTL010000358">
    <property type="protein sequence ID" value="KAG9319894.1"/>
    <property type="molecule type" value="Genomic_DNA"/>
</dbReference>
<feature type="signal peptide" evidence="2">
    <location>
        <begin position="1"/>
        <end position="22"/>
    </location>
</feature>
<feature type="chain" id="PRO_5040131436" evidence="2">
    <location>
        <begin position="23"/>
        <end position="330"/>
    </location>
</feature>
<protein>
    <submittedName>
        <fullName evidence="3">Uncharacterized protein</fullName>
    </submittedName>
</protein>
<gene>
    <name evidence="3" type="ORF">KVV02_006536</name>
</gene>
<keyword evidence="2" id="KW-0732">Signal</keyword>
<sequence>MFLLIPSLAFLFTTLSPMVVRAQDANCSAVYNDFTPSPTLKGLYQKCYIDQLFNAALVAEGIDPDYNQVLTRICTKPAACSQSTLTEATHQYITACAASIDAEAVNGDILQTGKNALEIFFADPIRSIYCTLDPNPSSASPPPPPPPPPPALPAVLPPSYCLAKAVPSSSQTPRFTTHLVLYLTSGAIRANQRPFFEALDVADTCSICSQLALKESVTFLAENVMPRIGPSYTPGFVQYWTQLMAAYNAQCKTAIVQEWPEGTLNETIVQGLTPTGASPSAPNTTLPSASATTTGSTHPHARSRATTDMEWMSLSSIAVLFGSILIAGAL</sequence>
<reference evidence="3" key="1">
    <citation type="submission" date="2021-07" db="EMBL/GenBank/DDBJ databases">
        <title>Draft genome of Mortierella alpina, strain LL118, isolated from an aspen leaf litter sample.</title>
        <authorList>
            <person name="Yang S."/>
            <person name="Vinatzer B.A."/>
        </authorList>
    </citation>
    <scope>NUCLEOTIDE SEQUENCE</scope>
    <source>
        <strain evidence="3">LL118</strain>
    </source>
</reference>
<evidence type="ECO:0000256" key="2">
    <source>
        <dbReference type="SAM" id="SignalP"/>
    </source>
</evidence>
<evidence type="ECO:0000313" key="3">
    <source>
        <dbReference type="EMBL" id="KAG9319894.1"/>
    </source>
</evidence>